<dbReference type="Pfam" id="PF01969">
    <property type="entry name" value="Ni_insertion"/>
    <property type="match status" value="1"/>
</dbReference>
<dbReference type="PANTHER" id="PTHR36566">
    <property type="entry name" value="NICKEL INSERTION PROTEIN-RELATED"/>
    <property type="match status" value="1"/>
</dbReference>
<dbReference type="Proteomes" id="UP001521137">
    <property type="component" value="Unassembled WGS sequence"/>
</dbReference>
<keyword evidence="4" id="KW-1185">Reference proteome</keyword>
<dbReference type="PANTHER" id="PTHR36566:SF1">
    <property type="entry name" value="PYRIDINIUM-3,5-BISTHIOCARBOXYLIC ACID MONONUCLEOTIDE NICKEL INSERTION PROTEIN"/>
    <property type="match status" value="1"/>
</dbReference>
<comment type="caution">
    <text evidence="3">The sequence shown here is derived from an EMBL/GenBank/DDBJ whole genome shotgun (WGS) entry which is preliminary data.</text>
</comment>
<name>A0ABS9DB95_9ALTE</name>
<evidence type="ECO:0000256" key="2">
    <source>
        <dbReference type="SAM" id="MobiDB-lite"/>
    </source>
</evidence>
<feature type="region of interest" description="Disordered" evidence="2">
    <location>
        <begin position="77"/>
        <end position="122"/>
    </location>
</feature>
<evidence type="ECO:0000313" key="3">
    <source>
        <dbReference type="EMBL" id="MCF2950121.1"/>
    </source>
</evidence>
<evidence type="ECO:0000313" key="4">
    <source>
        <dbReference type="Proteomes" id="UP001521137"/>
    </source>
</evidence>
<organism evidence="3 4">
    <name type="scientific">Paraglaciecola algarum</name>
    <dbReference type="NCBI Taxonomy" id="3050085"/>
    <lineage>
        <taxon>Bacteria</taxon>
        <taxon>Pseudomonadati</taxon>
        <taxon>Pseudomonadota</taxon>
        <taxon>Gammaproteobacteria</taxon>
        <taxon>Alteromonadales</taxon>
        <taxon>Alteromonadaceae</taxon>
        <taxon>Paraglaciecola</taxon>
    </lineage>
</organism>
<accession>A0ABS9DB95</accession>
<gene>
    <name evidence="3" type="ORF">L0668_18545</name>
</gene>
<dbReference type="EMBL" id="JAKGAS010000014">
    <property type="protein sequence ID" value="MCF2950121.1"/>
    <property type="molecule type" value="Genomic_DNA"/>
</dbReference>
<keyword evidence="1" id="KW-0533">Nickel</keyword>
<proteinExistence type="predicted"/>
<feature type="compositionally biased region" description="Basic and acidic residues" evidence="2">
    <location>
        <begin position="98"/>
        <end position="122"/>
    </location>
</feature>
<dbReference type="RefSeq" id="WP_235314222.1">
    <property type="nucleotide sequence ID" value="NZ_JAKGAS010000014.1"/>
</dbReference>
<dbReference type="Gene3D" id="3.30.70.1380">
    <property type="entry name" value="Transcriptional regulatory protein pf0864 domain like"/>
    <property type="match status" value="1"/>
</dbReference>
<sequence length="449" mass="49456">MKTKVGNSHIHLDIVGGIAGDMFISAMLDTFEDLQSPVQLAVACVVPTSIGAAEVLAGINSGVSGKTFSLKLNETNHSHKVGSSNSKLEGGHQHSPQHQHEHEHVNSHEHLNSHEHMKNHEHSPTTTYRYLCQLIADSELNTDVISAATELLTIIGKAEAKIHNKTLDDVHFHELADWDSLMDVVAAAVILNALSSSSWSTSKLPIGGGLVNTQHGLIPVPAPATAEILLGFEFFDDNIKGERITPTGAAILRYLHNHQLLIPSVQGMLLATGYGLGSKIFPGMPNILRAMHFDTQSGHQGGDQNSQQDTVVIIEFDIDDMTGEETALSLDLLRSHQGVIDVTVLTARGKKNRAVDVIRILASSQYYKNVMDECFLQTTTIGLRYRFETRRYLPRTQHKHQEYAFKSVLRPKGQQTQKIEHDALTSLETLSQRRAVKYKVETAKKQGQS</sequence>
<evidence type="ECO:0000256" key="1">
    <source>
        <dbReference type="ARBA" id="ARBA00022596"/>
    </source>
</evidence>
<reference evidence="3 4" key="1">
    <citation type="submission" date="2022-01" db="EMBL/GenBank/DDBJ databases">
        <title>Paraglaciecola sp. G1-23.</title>
        <authorList>
            <person name="Jin M.S."/>
            <person name="Han D.M."/>
            <person name="Kim H.M."/>
            <person name="Jeon C.O."/>
        </authorList>
    </citation>
    <scope>NUCLEOTIDE SEQUENCE [LARGE SCALE GENOMIC DNA]</scope>
    <source>
        <strain evidence="3 4">G1-23</strain>
    </source>
</reference>
<protein>
    <submittedName>
        <fullName evidence="3">LarC family nickel insertion protein</fullName>
    </submittedName>
</protein>
<dbReference type="InterPro" id="IPR002822">
    <property type="entry name" value="Ni_insertion"/>
</dbReference>
<feature type="compositionally biased region" description="Polar residues" evidence="2">
    <location>
        <begin position="77"/>
        <end position="87"/>
    </location>
</feature>